<dbReference type="EMBL" id="UZAI01000732">
    <property type="protein sequence ID" value="VDO55952.1"/>
    <property type="molecule type" value="Genomic_DNA"/>
</dbReference>
<accession>A0A183LG39</accession>
<reference evidence="1 2" key="1">
    <citation type="submission" date="2018-11" db="EMBL/GenBank/DDBJ databases">
        <authorList>
            <consortium name="Pathogen Informatics"/>
        </authorList>
    </citation>
    <scope>NUCLEOTIDE SEQUENCE [LARGE SCALE GENOMIC DNA]</scope>
    <source>
        <strain evidence="1 2">Zambia</strain>
    </source>
</reference>
<organism evidence="1 2">
    <name type="scientific">Schistosoma margrebowiei</name>
    <dbReference type="NCBI Taxonomy" id="48269"/>
    <lineage>
        <taxon>Eukaryota</taxon>
        <taxon>Metazoa</taxon>
        <taxon>Spiralia</taxon>
        <taxon>Lophotrochozoa</taxon>
        <taxon>Platyhelminthes</taxon>
        <taxon>Trematoda</taxon>
        <taxon>Digenea</taxon>
        <taxon>Strigeidida</taxon>
        <taxon>Schistosomatoidea</taxon>
        <taxon>Schistosomatidae</taxon>
        <taxon>Schistosoma</taxon>
    </lineage>
</organism>
<proteinExistence type="predicted"/>
<gene>
    <name evidence="1" type="ORF">SMRZ_LOCUS2764</name>
</gene>
<dbReference type="Proteomes" id="UP000277204">
    <property type="component" value="Unassembled WGS sequence"/>
</dbReference>
<dbReference type="AlphaFoldDB" id="A0A183LG39"/>
<evidence type="ECO:0000313" key="2">
    <source>
        <dbReference type="Proteomes" id="UP000277204"/>
    </source>
</evidence>
<sequence length="88" mass="10037">MIWLFYHTHTTTNAGEDNQRSDSLSNSRSQHIQSVLRYDTTSTNQMTLDEETLENVKTFTYLDSIIDEHGGSDTGVKVRIGKVRAPYL</sequence>
<name>A0A183LG39_9TREM</name>
<evidence type="ECO:0000313" key="1">
    <source>
        <dbReference type="EMBL" id="VDO55952.1"/>
    </source>
</evidence>
<keyword evidence="2" id="KW-1185">Reference proteome</keyword>
<protein>
    <submittedName>
        <fullName evidence="1">Uncharacterized protein</fullName>
    </submittedName>
</protein>